<dbReference type="HOGENOM" id="CLU_099017_0_0_6"/>
<evidence type="ECO:0000256" key="3">
    <source>
        <dbReference type="ARBA" id="ARBA00022692"/>
    </source>
</evidence>
<dbReference type="KEGG" id="shp:Sput200_0085"/>
<protein>
    <submittedName>
        <fullName evidence="7">Cobalt transport protein</fullName>
    </submittedName>
</protein>
<keyword evidence="4 6" id="KW-1133">Transmembrane helix</keyword>
<keyword evidence="5 6" id="KW-0472">Membrane</keyword>
<evidence type="ECO:0000256" key="6">
    <source>
        <dbReference type="SAM" id="Phobius"/>
    </source>
</evidence>
<comment type="subcellular location">
    <subcellularLocation>
        <location evidence="1">Membrane</location>
        <topology evidence="1">Multi-pass membrane protein</topology>
    </subcellularLocation>
</comment>
<dbReference type="OrthoDB" id="6263875at2"/>
<gene>
    <name evidence="7" type="ordered locus">Sput200_0085</name>
</gene>
<evidence type="ECO:0000256" key="5">
    <source>
        <dbReference type="ARBA" id="ARBA00023136"/>
    </source>
</evidence>
<accession>E6XPE1</accession>
<sequence precursor="true">MWVSCRRWRQRARRRWSRERQETTLCALSLFLVCVLSTCAFVLPSDLLLPLAAVNGLLVLHGLARRGSIMGVLKLGVIQLTITLSLYLILYGIEHLALGAVVVGRIILATIPGWWLCITAAPERIGEVLSAFLPSKWAFVMAASLSLLPYMAEEVREIYQIQCLRGARITPKALRNPKNWSELVYCVLFPVLIQLLKLSSQMAIAAQSRHFGLHQRPTHWHSPRNKNE</sequence>
<dbReference type="Pfam" id="PF02361">
    <property type="entry name" value="CbiQ"/>
    <property type="match status" value="1"/>
</dbReference>
<dbReference type="EMBL" id="CP002457">
    <property type="protein sequence ID" value="ADV52575.1"/>
    <property type="molecule type" value="Genomic_DNA"/>
</dbReference>
<feature type="transmembrane region" description="Helical" evidence="6">
    <location>
        <begin position="71"/>
        <end position="90"/>
    </location>
</feature>
<organism evidence="7 8">
    <name type="scientific">Shewanella putrefaciens (strain 200)</name>
    <dbReference type="NCBI Taxonomy" id="399804"/>
    <lineage>
        <taxon>Bacteria</taxon>
        <taxon>Pseudomonadati</taxon>
        <taxon>Pseudomonadota</taxon>
        <taxon>Gammaproteobacteria</taxon>
        <taxon>Alteromonadales</taxon>
        <taxon>Shewanellaceae</taxon>
        <taxon>Shewanella</taxon>
    </lineage>
</organism>
<feature type="transmembrane region" description="Helical" evidence="6">
    <location>
        <begin position="96"/>
        <end position="116"/>
    </location>
</feature>
<evidence type="ECO:0000313" key="8">
    <source>
        <dbReference type="Proteomes" id="UP000008209"/>
    </source>
</evidence>
<comment type="similarity">
    <text evidence="2">Belongs to the CbiQ family.</text>
</comment>
<proteinExistence type="inferred from homology"/>
<evidence type="ECO:0000256" key="4">
    <source>
        <dbReference type="ARBA" id="ARBA00022989"/>
    </source>
</evidence>
<evidence type="ECO:0000256" key="1">
    <source>
        <dbReference type="ARBA" id="ARBA00004141"/>
    </source>
</evidence>
<name>E6XPE1_SHEP2</name>
<dbReference type="AlphaFoldDB" id="E6XPE1"/>
<dbReference type="InterPro" id="IPR003339">
    <property type="entry name" value="ABC/ECF_trnsptr_transmembrane"/>
</dbReference>
<dbReference type="Proteomes" id="UP000008209">
    <property type="component" value="Chromosome"/>
</dbReference>
<feature type="transmembrane region" description="Helical" evidence="6">
    <location>
        <begin position="47"/>
        <end position="64"/>
    </location>
</feature>
<evidence type="ECO:0000313" key="7">
    <source>
        <dbReference type="EMBL" id="ADV52575.1"/>
    </source>
</evidence>
<dbReference type="CDD" id="cd16914">
    <property type="entry name" value="EcfT"/>
    <property type="match status" value="1"/>
</dbReference>
<dbReference type="GO" id="GO:0005886">
    <property type="term" value="C:plasma membrane"/>
    <property type="evidence" value="ECO:0007669"/>
    <property type="project" value="UniProtKB-ARBA"/>
</dbReference>
<keyword evidence="3 6" id="KW-0812">Transmembrane</keyword>
<dbReference type="PATRIC" id="fig|399804.5.peg.86"/>
<evidence type="ECO:0000256" key="2">
    <source>
        <dbReference type="ARBA" id="ARBA00008564"/>
    </source>
</evidence>
<reference evidence="7 8" key="1">
    <citation type="submission" date="2011-01" db="EMBL/GenBank/DDBJ databases">
        <title>Complete sequence of Shewanella putrefaciens 200.</title>
        <authorList>
            <consortium name="US DOE Joint Genome Institute"/>
            <person name="Lucas S."/>
            <person name="Copeland A."/>
            <person name="Lapidus A."/>
            <person name="Cheng J.-F."/>
            <person name="Bruce D."/>
            <person name="Goodwin L."/>
            <person name="Pitluck S."/>
            <person name="Munk A.C."/>
            <person name="Detter J.C."/>
            <person name="Han C."/>
            <person name="Tapia R."/>
            <person name="Land M."/>
            <person name="Hauser L."/>
            <person name="Chang Y.-J."/>
            <person name="Jeffries C."/>
            <person name="Kyrpides N."/>
            <person name="Ivanova N."/>
            <person name="Mikhailova N."/>
            <person name="Kolker E."/>
            <person name="Lawrence C."/>
            <person name="McCue L.A."/>
            <person name="DiChristina T."/>
            <person name="Nealson K."/>
            <person name="Fredrickson J.K."/>
            <person name="Woyke T."/>
        </authorList>
    </citation>
    <scope>NUCLEOTIDE SEQUENCE [LARGE SCALE GENOMIC DNA]</scope>
    <source>
        <strain evidence="7 8">200</strain>
    </source>
</reference>